<proteinExistence type="predicted"/>
<name>A0A6C0C938_9ZZZZ</name>
<dbReference type="AlphaFoldDB" id="A0A6C0C938"/>
<accession>A0A6C0C938</accession>
<organism evidence="1">
    <name type="scientific">viral metagenome</name>
    <dbReference type="NCBI Taxonomy" id="1070528"/>
    <lineage>
        <taxon>unclassified sequences</taxon>
        <taxon>metagenomes</taxon>
        <taxon>organismal metagenomes</taxon>
    </lineage>
</organism>
<reference evidence="1" key="1">
    <citation type="journal article" date="2020" name="Nature">
        <title>Giant virus diversity and host interactions through global metagenomics.</title>
        <authorList>
            <person name="Schulz F."/>
            <person name="Roux S."/>
            <person name="Paez-Espino D."/>
            <person name="Jungbluth S."/>
            <person name="Walsh D.A."/>
            <person name="Denef V.J."/>
            <person name="McMahon K.D."/>
            <person name="Konstantinidis K.T."/>
            <person name="Eloe-Fadrosh E.A."/>
            <person name="Kyrpides N.C."/>
            <person name="Woyke T."/>
        </authorList>
    </citation>
    <scope>NUCLEOTIDE SEQUENCE</scope>
    <source>
        <strain evidence="1">GVMAG-M-3300020192-26</strain>
    </source>
</reference>
<protein>
    <submittedName>
        <fullName evidence="1">Uncharacterized protein</fullName>
    </submittedName>
</protein>
<dbReference type="EMBL" id="MN739361">
    <property type="protein sequence ID" value="QHT00951.1"/>
    <property type="molecule type" value="Genomic_DNA"/>
</dbReference>
<evidence type="ECO:0000313" key="1">
    <source>
        <dbReference type="EMBL" id="QHT00951.1"/>
    </source>
</evidence>
<sequence length="60" mass="7070">MGLFNVMSRDLHRQDFECANIDPLNVKKFALTQLENQKKNEKITARKHRINTNDHILMSC</sequence>